<evidence type="ECO:0000256" key="5">
    <source>
        <dbReference type="PROSITE-ProRule" id="PRU01248"/>
    </source>
</evidence>
<dbReference type="InterPro" id="IPR044068">
    <property type="entry name" value="CB"/>
</dbReference>
<dbReference type="InterPro" id="IPR010998">
    <property type="entry name" value="Integrase_recombinase_N"/>
</dbReference>
<evidence type="ECO:0000259" key="6">
    <source>
        <dbReference type="PROSITE" id="PS51898"/>
    </source>
</evidence>
<dbReference type="InterPro" id="IPR050090">
    <property type="entry name" value="Tyrosine_recombinase_XerCD"/>
</dbReference>
<dbReference type="PANTHER" id="PTHR30349">
    <property type="entry name" value="PHAGE INTEGRASE-RELATED"/>
    <property type="match status" value="1"/>
</dbReference>
<organism evidence="8 9">
    <name type="scientific">Olleya namhaensis</name>
    <dbReference type="NCBI Taxonomy" id="1144750"/>
    <lineage>
        <taxon>Bacteria</taxon>
        <taxon>Pseudomonadati</taxon>
        <taxon>Bacteroidota</taxon>
        <taxon>Flavobacteriia</taxon>
        <taxon>Flavobacteriales</taxon>
        <taxon>Flavobacteriaceae</taxon>
    </lineage>
</organism>
<evidence type="ECO:0000313" key="9">
    <source>
        <dbReference type="Proteomes" id="UP000199559"/>
    </source>
</evidence>
<dbReference type="SUPFAM" id="SSF56349">
    <property type="entry name" value="DNA breaking-rejoining enzymes"/>
    <property type="match status" value="1"/>
</dbReference>
<sequence>MPELPEITLSRIYFKKTHQIKISFEYSNTIIAVLRKIKKAHWSQTLKSWYIKNNPENIKLLFSEFEDLTAINAKDVFDTSMPLHQYPDKRIRKLSKDNRQILNDFYKFLKGKRYSVSTVNTYTQLIADFIEYHNEKDTETLTNRDVELFIETIYIKRNYSISTQRQFISALKLFIVFYPKIEINEITLARPKKSKKLPVILSYQEMILLLQNTKNIKHRIILAILYSGGLRISELINLKIEHLHIQRHQILIKDAKGRKDRFVSIAKSILPLLENYLVTYKPRLYLIEGPKGGKYTSSSVRKFLHKSSKLAKINYIVTPHTLRHSYATHLLEQGVGLRHIQELLGHSRPETTMIYTHVARKDLLDITSPLDNAVELLRKNQNQEQKFRISREN</sequence>
<reference evidence="9" key="1">
    <citation type="submission" date="2016-10" db="EMBL/GenBank/DDBJ databases">
        <authorList>
            <person name="Varghese N."/>
            <person name="Submissions S."/>
        </authorList>
    </citation>
    <scope>NUCLEOTIDE SEQUENCE [LARGE SCALE GENOMIC DNA]</scope>
    <source>
        <strain evidence="9">DSM 28881</strain>
    </source>
</reference>
<evidence type="ECO:0000313" key="8">
    <source>
        <dbReference type="EMBL" id="SFI87198.1"/>
    </source>
</evidence>
<dbReference type="PROSITE" id="PS51898">
    <property type="entry name" value="TYR_RECOMBINASE"/>
    <property type="match status" value="1"/>
</dbReference>
<proteinExistence type="inferred from homology"/>
<dbReference type="Gene3D" id="1.10.150.130">
    <property type="match status" value="1"/>
</dbReference>
<evidence type="ECO:0000256" key="4">
    <source>
        <dbReference type="ARBA" id="ARBA00023172"/>
    </source>
</evidence>
<keyword evidence="9" id="KW-1185">Reference proteome</keyword>
<dbReference type="GO" id="GO:0006310">
    <property type="term" value="P:DNA recombination"/>
    <property type="evidence" value="ECO:0007669"/>
    <property type="project" value="UniProtKB-KW"/>
</dbReference>
<dbReference type="EMBL" id="FORM01000002">
    <property type="protein sequence ID" value="SFI87198.1"/>
    <property type="molecule type" value="Genomic_DNA"/>
</dbReference>
<dbReference type="GO" id="GO:0003677">
    <property type="term" value="F:DNA binding"/>
    <property type="evidence" value="ECO:0007669"/>
    <property type="project" value="UniProtKB-UniRule"/>
</dbReference>
<dbReference type="InterPro" id="IPR011010">
    <property type="entry name" value="DNA_brk_join_enz"/>
</dbReference>
<dbReference type="Proteomes" id="UP000199559">
    <property type="component" value="Unassembled WGS sequence"/>
</dbReference>
<dbReference type="InterPro" id="IPR004107">
    <property type="entry name" value="Integrase_SAM-like_N"/>
</dbReference>
<comment type="similarity">
    <text evidence="1">Belongs to the 'phage' integrase family.</text>
</comment>
<dbReference type="STRING" id="1144750.SAMN05443431_102533"/>
<dbReference type="Pfam" id="PF00589">
    <property type="entry name" value="Phage_integrase"/>
    <property type="match status" value="1"/>
</dbReference>
<keyword evidence="3 5" id="KW-0238">DNA-binding</keyword>
<dbReference type="PANTHER" id="PTHR30349:SF64">
    <property type="entry name" value="PROPHAGE INTEGRASE INTD-RELATED"/>
    <property type="match status" value="1"/>
</dbReference>
<dbReference type="PROSITE" id="PS51900">
    <property type="entry name" value="CB"/>
    <property type="match status" value="1"/>
</dbReference>
<accession>A0A1I3LR28</accession>
<protein>
    <submittedName>
        <fullName evidence="8">Site-specific recombinase XerD</fullName>
    </submittedName>
</protein>
<name>A0A1I3LR28_9FLAO</name>
<evidence type="ECO:0000256" key="1">
    <source>
        <dbReference type="ARBA" id="ARBA00008857"/>
    </source>
</evidence>
<keyword evidence="2" id="KW-0229">DNA integration</keyword>
<feature type="domain" description="Tyr recombinase" evidence="6">
    <location>
        <begin position="196"/>
        <end position="368"/>
    </location>
</feature>
<gene>
    <name evidence="8" type="ORF">SAMN05443431_102533</name>
</gene>
<dbReference type="Pfam" id="PF13495">
    <property type="entry name" value="Phage_int_SAM_4"/>
    <property type="match status" value="1"/>
</dbReference>
<dbReference type="AlphaFoldDB" id="A0A1I3LR28"/>
<dbReference type="InterPro" id="IPR002104">
    <property type="entry name" value="Integrase_catalytic"/>
</dbReference>
<dbReference type="InterPro" id="IPR013762">
    <property type="entry name" value="Integrase-like_cat_sf"/>
</dbReference>
<dbReference type="GO" id="GO:0015074">
    <property type="term" value="P:DNA integration"/>
    <property type="evidence" value="ECO:0007669"/>
    <property type="project" value="UniProtKB-KW"/>
</dbReference>
<evidence type="ECO:0000259" key="7">
    <source>
        <dbReference type="PROSITE" id="PS51900"/>
    </source>
</evidence>
<dbReference type="RefSeq" id="WP_090838314.1">
    <property type="nucleotide sequence ID" value="NZ_FORM01000002.1"/>
</dbReference>
<feature type="domain" description="Core-binding (CB)" evidence="7">
    <location>
        <begin position="96"/>
        <end position="179"/>
    </location>
</feature>
<keyword evidence="4" id="KW-0233">DNA recombination</keyword>
<evidence type="ECO:0000256" key="2">
    <source>
        <dbReference type="ARBA" id="ARBA00022908"/>
    </source>
</evidence>
<dbReference type="Gene3D" id="1.10.443.10">
    <property type="entry name" value="Intergrase catalytic core"/>
    <property type="match status" value="1"/>
</dbReference>
<evidence type="ECO:0000256" key="3">
    <source>
        <dbReference type="ARBA" id="ARBA00023125"/>
    </source>
</evidence>